<proteinExistence type="inferred from homology"/>
<dbReference type="InterPro" id="IPR015943">
    <property type="entry name" value="WD40/YVTN_repeat-like_dom_sf"/>
</dbReference>
<dbReference type="EMBL" id="WJQU01000004">
    <property type="protein sequence ID" value="KAJ6634982.1"/>
    <property type="molecule type" value="Genomic_DNA"/>
</dbReference>
<evidence type="ECO:0000256" key="3">
    <source>
        <dbReference type="ARBA" id="ARBA00022491"/>
    </source>
</evidence>
<dbReference type="InterPro" id="IPR050459">
    <property type="entry name" value="WD_repeat_RBAP46/RBAP48/MSI1"/>
</dbReference>
<evidence type="ECO:0000256" key="7">
    <source>
        <dbReference type="ARBA" id="ARBA00022853"/>
    </source>
</evidence>
<dbReference type="Pfam" id="PF00337">
    <property type="entry name" value="Gal-bind_lectin"/>
    <property type="match status" value="4"/>
</dbReference>
<keyword evidence="7" id="KW-0156">Chromatin regulator</keyword>
<keyword evidence="5" id="KW-0430">Lectin</keyword>
<dbReference type="GO" id="GO:0042826">
    <property type="term" value="F:histone deacetylase binding"/>
    <property type="evidence" value="ECO:0007669"/>
    <property type="project" value="UniProtKB-ARBA"/>
</dbReference>
<evidence type="ECO:0000256" key="8">
    <source>
        <dbReference type="ARBA" id="ARBA00023015"/>
    </source>
</evidence>
<dbReference type="InterPro" id="IPR020472">
    <property type="entry name" value="WD40_PAC1"/>
</dbReference>
<feature type="repeat" description="WD" evidence="11">
    <location>
        <begin position="883"/>
        <end position="917"/>
    </location>
</feature>
<comment type="similarity">
    <text evidence="2">Belongs to the WD repeat RBAP46/RBAP48/MSI1 family.</text>
</comment>
<dbReference type="GO" id="GO:0006325">
    <property type="term" value="P:chromatin organization"/>
    <property type="evidence" value="ECO:0007669"/>
    <property type="project" value="UniProtKB-KW"/>
</dbReference>
<dbReference type="InterPro" id="IPR001079">
    <property type="entry name" value="Galectin_CRD"/>
</dbReference>
<keyword evidence="9" id="KW-0804">Transcription</keyword>
<dbReference type="FunFam" id="2.130.10.10:FF:000021">
    <property type="entry name" value="histone-binding protein RBBP4 isoform X1"/>
    <property type="match status" value="1"/>
</dbReference>
<keyword evidence="6" id="KW-0677">Repeat</keyword>
<feature type="domain" description="Galectin" evidence="12">
    <location>
        <begin position="284"/>
        <end position="421"/>
    </location>
</feature>
<feature type="domain" description="Galectin" evidence="12">
    <location>
        <begin position="432"/>
        <end position="575"/>
    </location>
</feature>
<feature type="domain" description="Galectin" evidence="12">
    <location>
        <begin position="127"/>
        <end position="265"/>
    </location>
</feature>
<dbReference type="SMART" id="SM00320">
    <property type="entry name" value="WD40"/>
    <property type="match status" value="6"/>
</dbReference>
<evidence type="ECO:0000256" key="2">
    <source>
        <dbReference type="ARBA" id="ARBA00009341"/>
    </source>
</evidence>
<dbReference type="CDD" id="cd00070">
    <property type="entry name" value="GLECT"/>
    <property type="match status" value="3"/>
</dbReference>
<dbReference type="SUPFAM" id="SSF49899">
    <property type="entry name" value="Concanavalin A-like lectins/glucanases"/>
    <property type="match status" value="4"/>
</dbReference>
<dbReference type="OrthoDB" id="427795at2759"/>
<keyword evidence="10" id="KW-0539">Nucleus</keyword>
<dbReference type="GO" id="GO:0030246">
    <property type="term" value="F:carbohydrate binding"/>
    <property type="evidence" value="ECO:0007669"/>
    <property type="project" value="UniProtKB-KW"/>
</dbReference>
<feature type="non-terminal residue" evidence="13">
    <location>
        <position position="1"/>
    </location>
</feature>
<evidence type="ECO:0000256" key="6">
    <source>
        <dbReference type="ARBA" id="ARBA00022737"/>
    </source>
</evidence>
<dbReference type="InterPro" id="IPR013320">
    <property type="entry name" value="ConA-like_dom_sf"/>
</dbReference>
<feature type="domain" description="Galectin" evidence="12">
    <location>
        <begin position="988"/>
        <end position="1127"/>
    </location>
</feature>
<dbReference type="PROSITE" id="PS50082">
    <property type="entry name" value="WD_REPEATS_2"/>
    <property type="match status" value="5"/>
</dbReference>
<dbReference type="Gene3D" id="2.130.10.10">
    <property type="entry name" value="YVTN repeat-like/Quinoprotein amine dehydrogenase"/>
    <property type="match status" value="1"/>
</dbReference>
<dbReference type="PROSITE" id="PS51304">
    <property type="entry name" value="GALECTIN"/>
    <property type="match status" value="4"/>
</dbReference>
<reference evidence="13" key="1">
    <citation type="submission" date="2022-07" db="EMBL/GenBank/DDBJ databases">
        <authorList>
            <person name="Trinca V."/>
            <person name="Uliana J.V.C."/>
            <person name="Torres T.T."/>
            <person name="Ward R.J."/>
            <person name="Monesi N."/>
        </authorList>
    </citation>
    <scope>NUCLEOTIDE SEQUENCE</scope>
    <source>
        <strain evidence="13">HSMRA1968</strain>
        <tissue evidence="13">Whole embryos</tissue>
    </source>
</reference>
<accession>A0A9Q0MNC3</accession>
<evidence type="ECO:0000313" key="14">
    <source>
        <dbReference type="Proteomes" id="UP001151699"/>
    </source>
</evidence>
<protein>
    <submittedName>
        <fullName evidence="13">Chromatin assembly factor 1 p55 subunit</fullName>
    </submittedName>
</protein>
<dbReference type="PRINTS" id="PR00320">
    <property type="entry name" value="GPROTEINBRPT"/>
</dbReference>
<evidence type="ECO:0000256" key="5">
    <source>
        <dbReference type="ARBA" id="ARBA00022734"/>
    </source>
</evidence>
<keyword evidence="14" id="KW-1185">Reference proteome</keyword>
<dbReference type="InterPro" id="IPR001680">
    <property type="entry name" value="WD40_rpt"/>
</dbReference>
<feature type="repeat" description="WD" evidence="11">
    <location>
        <begin position="736"/>
        <end position="778"/>
    </location>
</feature>
<dbReference type="Proteomes" id="UP001151699">
    <property type="component" value="Chromosome C"/>
</dbReference>
<evidence type="ECO:0000256" key="11">
    <source>
        <dbReference type="PROSITE-ProRule" id="PRU00221"/>
    </source>
</evidence>
<name>A0A9Q0MNC3_9DIPT</name>
<keyword evidence="4 11" id="KW-0853">WD repeat</keyword>
<gene>
    <name evidence="13" type="primary">Caf1-55_0</name>
    <name evidence="13" type="ORF">Bhyg_13564</name>
</gene>
<dbReference type="InterPro" id="IPR036322">
    <property type="entry name" value="WD40_repeat_dom_sf"/>
</dbReference>
<dbReference type="InterPro" id="IPR019775">
    <property type="entry name" value="WD40_repeat_CS"/>
</dbReference>
<evidence type="ECO:0000256" key="4">
    <source>
        <dbReference type="ARBA" id="ARBA00022574"/>
    </source>
</evidence>
<dbReference type="CDD" id="cd00200">
    <property type="entry name" value="WD40"/>
    <property type="match status" value="1"/>
</dbReference>
<dbReference type="Gene3D" id="2.60.120.200">
    <property type="match status" value="3"/>
</dbReference>
<organism evidence="13 14">
    <name type="scientific">Pseudolycoriella hygida</name>
    <dbReference type="NCBI Taxonomy" id="35572"/>
    <lineage>
        <taxon>Eukaryota</taxon>
        <taxon>Metazoa</taxon>
        <taxon>Ecdysozoa</taxon>
        <taxon>Arthropoda</taxon>
        <taxon>Hexapoda</taxon>
        <taxon>Insecta</taxon>
        <taxon>Pterygota</taxon>
        <taxon>Neoptera</taxon>
        <taxon>Endopterygota</taxon>
        <taxon>Diptera</taxon>
        <taxon>Nematocera</taxon>
        <taxon>Sciaroidea</taxon>
        <taxon>Sciaridae</taxon>
        <taxon>Pseudolycoriella</taxon>
    </lineage>
</organism>
<evidence type="ECO:0000313" key="13">
    <source>
        <dbReference type="EMBL" id="KAJ6634982.1"/>
    </source>
</evidence>
<comment type="subcellular location">
    <subcellularLocation>
        <location evidence="1">Nucleus</location>
    </subcellularLocation>
</comment>
<dbReference type="Pfam" id="PF12265">
    <property type="entry name" value="CAF1C_H4-bd"/>
    <property type="match status" value="1"/>
</dbReference>
<dbReference type="Pfam" id="PF00400">
    <property type="entry name" value="WD40"/>
    <property type="match status" value="5"/>
</dbReference>
<feature type="repeat" description="WD" evidence="11">
    <location>
        <begin position="782"/>
        <end position="818"/>
    </location>
</feature>
<dbReference type="AlphaFoldDB" id="A0A9Q0MNC3"/>
<dbReference type="InterPro" id="IPR022052">
    <property type="entry name" value="Histone-bd_RBBP4-like_N"/>
</dbReference>
<dbReference type="SMART" id="SM00276">
    <property type="entry name" value="GLECT"/>
    <property type="match status" value="4"/>
</dbReference>
<dbReference type="GO" id="GO:0005634">
    <property type="term" value="C:nucleus"/>
    <property type="evidence" value="ECO:0007669"/>
    <property type="project" value="UniProtKB-SubCell"/>
</dbReference>
<feature type="repeat" description="WD" evidence="11">
    <location>
        <begin position="826"/>
        <end position="868"/>
    </location>
</feature>
<evidence type="ECO:0000256" key="1">
    <source>
        <dbReference type="ARBA" id="ARBA00004123"/>
    </source>
</evidence>
<feature type="repeat" description="WD" evidence="11">
    <location>
        <begin position="686"/>
        <end position="728"/>
    </location>
</feature>
<comment type="caution">
    <text evidence="13">The sequence shown here is derived from an EMBL/GenBank/DDBJ whole genome shotgun (WGS) entry which is preliminary data.</text>
</comment>
<dbReference type="Gene3D" id="1.20.120.20">
    <property type="entry name" value="Apolipoprotein"/>
    <property type="match status" value="1"/>
</dbReference>
<evidence type="ECO:0000256" key="10">
    <source>
        <dbReference type="ARBA" id="ARBA00023242"/>
    </source>
</evidence>
<evidence type="ECO:0000256" key="9">
    <source>
        <dbReference type="ARBA" id="ARBA00023163"/>
    </source>
</evidence>
<dbReference type="PANTHER" id="PTHR22850">
    <property type="entry name" value="WD40 REPEAT FAMILY"/>
    <property type="match status" value="1"/>
</dbReference>
<dbReference type="SUPFAM" id="SSF50978">
    <property type="entry name" value="WD40 repeat-like"/>
    <property type="match status" value="1"/>
</dbReference>
<sequence length="1148" mass="130068">LASGRVVREAPDNTDGSTLTLKELTDKAETAYETLHQNVLKFANVSTDEELGSLVRTQTETYANKLKTIATQLGEEVKSHSGNMEDFFKKIVDTFNATANELKANNPALATFELVSFGCSSKMIAQFIGNIFGPVEPGQIFVIAGKTIDGASRLDINFKSGKSENAHIVLHISCRFYEDVIVRNSWTPNGWETEEREQNLNEFSIPNPVVAGDNFKIYIFVGETQFHIAINDQPFCVYFYRMSHQLIRTIEVTKDIQSVHQIDHRAAYPSPIPTVQQDLSQITFSNDVPRRFSPGHVIVITGIPSGNPRGTFVIYFLEGSTKRQLLHFNPRFEPNFVVVRNAMNENLSYGMEDRYGTFPFTLDEQFKLAIGITDTGFKFAINGEFFGRFGYRTEDPLPIMNGMKMGTANGMHLVITEVDHIITEKLKMKTEFVGNIAFVVETGHIFVISGQTLTGASRLDIDLKAGKHEDAPIPLQLSVRFSENAIVRNSCRGNNEWNGEERDENLEENAIPNPLVAAEVFDDAIEERVINEEYKIWKKNTPFLYDLVMTHALEWPSLTAQWLPDVTKPEGKDFSVHRLILGTHTSDEQNHLLIASVQLPNEDAQFDASHYDNEKGEFGGFGSVSGKIEIEIKINHEGEVNRARYMPQNPCVIATKTPSSDVLVFDYTKHPSKPEPSGECHPDLRLRGHQKEGYGLSWNPNLNGYLLSASDDHTICLWDINATPKEHRVIDAKNIFTGHTAVVEDVAWHLLHESLFGSVADDQKLMIWDTRCNNTSKPSHTVDAHTAEVNCLSFNPYSEFILATGSADKTVALWDLRNLKLKLHSFESHKDEIFQVQWSPHNETILASSGTDRRLHVWDLSKIGEEQSSEDSEDGPPELLFIHGGHTAKISDFSWNPNEPWVICSVSEDNIMQVWQMAENIYNDEDIENYFISINKEPFCKYAIKLAIEDIRTISVTGDLEWINQVDHRSSYPYPHPLVQKDEKDIAFSNDVPSTFQAGHVIIITAIPYGNVKGGFAVVFREEATDKQALHFNARFRPEYTVVRNAMNDKLDFETRHEERSGGFPFKMEEQFKLAIAFTPKEFMFAVNGVYFNSFQYRMNRLLEKINGLKIITNKGFNLEITSIDHVYIGHPTCRGFEQYSHPDIMIF</sequence>
<evidence type="ECO:0000259" key="12">
    <source>
        <dbReference type="PROSITE" id="PS51304"/>
    </source>
</evidence>
<keyword evidence="8" id="KW-0805">Transcription regulation</keyword>
<dbReference type="SMART" id="SM00908">
    <property type="entry name" value="Gal-bind_lectin"/>
    <property type="match status" value="4"/>
</dbReference>
<keyword evidence="3" id="KW-0678">Repressor</keyword>
<dbReference type="PROSITE" id="PS50294">
    <property type="entry name" value="WD_REPEATS_REGION"/>
    <property type="match status" value="3"/>
</dbReference>
<dbReference type="PROSITE" id="PS00678">
    <property type="entry name" value="WD_REPEATS_1"/>
    <property type="match status" value="3"/>
</dbReference>